<dbReference type="Pfam" id="PF22936">
    <property type="entry name" value="Pol_BBD"/>
    <property type="match status" value="1"/>
</dbReference>
<keyword evidence="1" id="KW-0378">Hydrolase</keyword>
<feature type="domain" description="CCHC-type" evidence="4">
    <location>
        <begin position="75"/>
        <end position="89"/>
    </location>
</feature>
<dbReference type="EMBL" id="OIVN01002891">
    <property type="protein sequence ID" value="SPD07255.1"/>
    <property type="molecule type" value="Genomic_DNA"/>
</dbReference>
<evidence type="ECO:0000259" key="4">
    <source>
        <dbReference type="PROSITE" id="PS50158"/>
    </source>
</evidence>
<dbReference type="InterPro" id="IPR057670">
    <property type="entry name" value="SH3_retrovirus"/>
</dbReference>
<dbReference type="SUPFAM" id="SSF56672">
    <property type="entry name" value="DNA/RNA polymerases"/>
    <property type="match status" value="1"/>
</dbReference>
<keyword evidence="1" id="KW-0064">Aspartyl protease</keyword>
<organism evidence="5">
    <name type="scientific">Fagus sylvatica</name>
    <name type="common">Beechnut</name>
    <dbReference type="NCBI Taxonomy" id="28930"/>
    <lineage>
        <taxon>Eukaryota</taxon>
        <taxon>Viridiplantae</taxon>
        <taxon>Streptophyta</taxon>
        <taxon>Embryophyta</taxon>
        <taxon>Tracheophyta</taxon>
        <taxon>Spermatophyta</taxon>
        <taxon>Magnoliopsida</taxon>
        <taxon>eudicotyledons</taxon>
        <taxon>Gunneridae</taxon>
        <taxon>Pentapetalae</taxon>
        <taxon>rosids</taxon>
        <taxon>fabids</taxon>
        <taxon>Fagales</taxon>
        <taxon>Fagaceae</taxon>
        <taxon>Fagus</taxon>
    </lineage>
</organism>
<name>A0A2N9H5U4_FAGSY</name>
<dbReference type="InterPro" id="IPR001878">
    <property type="entry name" value="Znf_CCHC"/>
</dbReference>
<keyword evidence="1" id="KW-0645">Protease</keyword>
<dbReference type="InterPro" id="IPR036875">
    <property type="entry name" value="Znf_CCHC_sf"/>
</dbReference>
<accession>A0A2N9H5U4</accession>
<feature type="compositionally biased region" description="Polar residues" evidence="3">
    <location>
        <begin position="290"/>
        <end position="307"/>
    </location>
</feature>
<dbReference type="GO" id="GO:0008270">
    <property type="term" value="F:zinc ion binding"/>
    <property type="evidence" value="ECO:0007669"/>
    <property type="project" value="UniProtKB-KW"/>
</dbReference>
<dbReference type="AlphaFoldDB" id="A0A2N9H5U4"/>
<protein>
    <recommendedName>
        <fullName evidence="4">CCHC-type domain-containing protein</fullName>
    </recommendedName>
</protein>
<keyword evidence="2" id="KW-0863">Zinc-finger</keyword>
<dbReference type="PANTHER" id="PTHR11439">
    <property type="entry name" value="GAG-POL-RELATED RETROTRANSPOSON"/>
    <property type="match status" value="1"/>
</dbReference>
<dbReference type="SMART" id="SM00343">
    <property type="entry name" value="ZnF_C2HC"/>
    <property type="match status" value="1"/>
</dbReference>
<feature type="region of interest" description="Disordered" evidence="3">
    <location>
        <begin position="290"/>
        <end position="325"/>
    </location>
</feature>
<evidence type="ECO:0000256" key="3">
    <source>
        <dbReference type="SAM" id="MobiDB-lite"/>
    </source>
</evidence>
<evidence type="ECO:0000256" key="1">
    <source>
        <dbReference type="ARBA" id="ARBA00022750"/>
    </source>
</evidence>
<dbReference type="Pfam" id="PF07727">
    <property type="entry name" value="RVT_2"/>
    <property type="match status" value="1"/>
</dbReference>
<evidence type="ECO:0000256" key="2">
    <source>
        <dbReference type="PROSITE-ProRule" id="PRU00047"/>
    </source>
</evidence>
<dbReference type="SUPFAM" id="SSF57756">
    <property type="entry name" value="Retrovirus zinc finger-like domains"/>
    <property type="match status" value="1"/>
</dbReference>
<dbReference type="PROSITE" id="PS50158">
    <property type="entry name" value="ZF_CCHC"/>
    <property type="match status" value="1"/>
</dbReference>
<dbReference type="InterPro" id="IPR054722">
    <property type="entry name" value="PolX-like_BBD"/>
</dbReference>
<gene>
    <name evidence="5" type="ORF">FSB_LOCUS35137</name>
</gene>
<evidence type="ECO:0000313" key="5">
    <source>
        <dbReference type="EMBL" id="SPD07255.1"/>
    </source>
</evidence>
<keyword evidence="2" id="KW-0479">Metal-binding</keyword>
<dbReference type="InterPro" id="IPR013103">
    <property type="entry name" value="RVT_2"/>
</dbReference>
<dbReference type="Pfam" id="PF25597">
    <property type="entry name" value="SH3_retrovirus"/>
    <property type="match status" value="1"/>
</dbReference>
<dbReference type="GO" id="GO:0004190">
    <property type="term" value="F:aspartic-type endopeptidase activity"/>
    <property type="evidence" value="ECO:0007669"/>
    <property type="project" value="UniProtKB-KW"/>
</dbReference>
<dbReference type="InterPro" id="IPR043502">
    <property type="entry name" value="DNA/RNA_pol_sf"/>
</dbReference>
<dbReference type="PANTHER" id="PTHR11439:SF440">
    <property type="entry name" value="INTEGRASE CATALYTIC DOMAIN-CONTAINING PROTEIN"/>
    <property type="match status" value="1"/>
</dbReference>
<dbReference type="Gene3D" id="4.10.60.10">
    <property type="entry name" value="Zinc finger, CCHC-type"/>
    <property type="match status" value="1"/>
</dbReference>
<dbReference type="GO" id="GO:0003676">
    <property type="term" value="F:nucleic acid binding"/>
    <property type="evidence" value="ECO:0007669"/>
    <property type="project" value="InterPro"/>
</dbReference>
<proteinExistence type="predicted"/>
<reference evidence="5" key="1">
    <citation type="submission" date="2018-02" db="EMBL/GenBank/DDBJ databases">
        <authorList>
            <person name="Cohen D.B."/>
            <person name="Kent A.D."/>
        </authorList>
    </citation>
    <scope>NUCLEOTIDE SEQUENCE</scope>
</reference>
<keyword evidence="2" id="KW-0862">Zinc</keyword>
<sequence>MAEELTLEQIGTHLRIEEESRIREGTNSVSKVNEGTVNYVLNGGVGSSKTNKSFRPNKKIVKKTNSNKDKKGRACFYCGKKGHYIRECRFLKNQMKEKELNTSEANVVDEIVAMVSEMQIEYVEADNGLEVLMGNHNTAKVLGTGTVELILSSGKKLKLTNVYHVPDIKKNLVSASLLSKNGVKAVLESDKLILSKCWVLSKKIQSSPYELWNGRKPNLNYLKVWGCIAYFRVPDPKRTKLGPRAIKSVFVGYAVNSKAYRLLDLSSNTIVESRDVEFIENKFISDSQIEPKQTQQSDSLVNDSLSGNKRIEPSSLSEQRRSQRVRKEKDFGPDFISYQVNVYLVEGNREKVLSKLHFVGNVEEDPNTYSEAMASRDAAFWREAVNDEMDSILSNNTWVLVDLPPGSNTIGCKWVFRRKYRTDGTIQTFKARITSICVLIALASIYKLVVHQMDVKTAFLNGDLDEEVYMDQPEGFVLPGNEKKVCKLVKSLYGLKQAPKQWHEKFDTVILANGFKHNGADKCVYSKFTSEYGVIVCLYVDDMLIFGTNIGVCETKKYLSSVFKMKDLNEADTILVENTGRAIAQLEFASAIGSMIALEKPLQEFLGYLKKTKDLGIYYSEYPTVLEGYSDANWVTSVGDNKSTSGWIFTLGGGAISWASKKQSCISHSTMESEFIALALAGKEAEWLKNMLYDIELWPQPMSAISIYCDSQATMSKAYSKIYNGKSRHISLRHEYVRQLIEDGVISIVYVKSSGNLADPFTKGLSRDMIWKVWSFCPIQSTRTTNPVDWMTYIWLIQLPGLVVQSTGCRAWEFLPDSVAWTTNSGDWITTVRGS</sequence>
<dbReference type="CDD" id="cd09272">
    <property type="entry name" value="RNase_HI_RT_Ty1"/>
    <property type="match status" value="1"/>
</dbReference>